<organism evidence="1 2">
    <name type="scientific">Acinetobacter junii</name>
    <dbReference type="NCBI Taxonomy" id="40215"/>
    <lineage>
        <taxon>Bacteria</taxon>
        <taxon>Pseudomonadati</taxon>
        <taxon>Pseudomonadota</taxon>
        <taxon>Gammaproteobacteria</taxon>
        <taxon>Moraxellales</taxon>
        <taxon>Moraxellaceae</taxon>
        <taxon>Acinetobacter</taxon>
    </lineage>
</organism>
<dbReference type="EMBL" id="JAHPRE010000012">
    <property type="protein sequence ID" value="MCU4396238.1"/>
    <property type="molecule type" value="Genomic_DNA"/>
</dbReference>
<evidence type="ECO:0000313" key="1">
    <source>
        <dbReference type="EMBL" id="MCU4396238.1"/>
    </source>
</evidence>
<dbReference type="AlphaFoldDB" id="A0AAW5R6B9"/>
<proteinExistence type="predicted"/>
<gene>
    <name evidence="1" type="ORF">KTH64_04460</name>
</gene>
<sequence length="50" mass="5894">MSFGLNDLSISLGYGIVYQINQDNRIGYEYLSSFPFDRGQMVRLFWLRVL</sequence>
<accession>A0AAW5R6B9</accession>
<comment type="caution">
    <text evidence="1">The sequence shown here is derived from an EMBL/GenBank/DDBJ whole genome shotgun (WGS) entry which is preliminary data.</text>
</comment>
<dbReference type="Proteomes" id="UP001208534">
    <property type="component" value="Unassembled WGS sequence"/>
</dbReference>
<name>A0AAW5R6B9_ACIJU</name>
<reference evidence="1" key="1">
    <citation type="submission" date="2021-06" db="EMBL/GenBank/DDBJ databases">
        <title>Propagation of a rapidly emergent carbapenem-resistant Acinetobacter baumannii lineage by various extra-hospital transmission networks.</title>
        <authorList>
            <person name="Calix J."/>
        </authorList>
    </citation>
    <scope>NUCLEOTIDE SEQUENCE</scope>
    <source>
        <strain evidence="1">WU_MDCI_Aw63</strain>
    </source>
</reference>
<evidence type="ECO:0000313" key="2">
    <source>
        <dbReference type="Proteomes" id="UP001208534"/>
    </source>
</evidence>
<protein>
    <submittedName>
        <fullName evidence="1">Uncharacterized protein</fullName>
    </submittedName>
</protein>